<organism evidence="6 7">
    <name type="scientific">Dekkera bruxellensis</name>
    <name type="common">Brettanomyces custersii</name>
    <dbReference type="NCBI Taxonomy" id="5007"/>
    <lineage>
        <taxon>Eukaryota</taxon>
        <taxon>Fungi</taxon>
        <taxon>Dikarya</taxon>
        <taxon>Ascomycota</taxon>
        <taxon>Saccharomycotina</taxon>
        <taxon>Pichiomycetes</taxon>
        <taxon>Pichiales</taxon>
        <taxon>Pichiaceae</taxon>
        <taxon>Brettanomyces</taxon>
    </lineage>
</organism>
<gene>
    <name evidence="6" type="ORF">BRETT_001134</name>
</gene>
<feature type="domain" description="HTH APSES-type" evidence="5">
    <location>
        <begin position="4"/>
        <end position="111"/>
    </location>
</feature>
<reference evidence="6" key="2">
    <citation type="journal article" name="BMC Genomics">
        <title>New genome assemblies reveal patterns of domestication and adaptation across Brettanomyces (Dekkera) species.</title>
        <authorList>
            <person name="Roach M.J."/>
            <person name="Borneman A.R."/>
        </authorList>
    </citation>
    <scope>NUCLEOTIDE SEQUENCE</scope>
    <source>
        <strain evidence="6">UCD 2041</strain>
    </source>
</reference>
<feature type="region of interest" description="Disordered" evidence="4">
    <location>
        <begin position="101"/>
        <end position="169"/>
    </location>
</feature>
<evidence type="ECO:0000256" key="2">
    <source>
        <dbReference type="ARBA" id="ARBA00023043"/>
    </source>
</evidence>
<feature type="region of interest" description="Disordered" evidence="4">
    <location>
        <begin position="283"/>
        <end position="310"/>
    </location>
</feature>
<dbReference type="GO" id="GO:0001228">
    <property type="term" value="F:DNA-binding transcription activator activity, RNA polymerase II-specific"/>
    <property type="evidence" value="ECO:0007669"/>
    <property type="project" value="UniProtKB-ARBA"/>
</dbReference>
<name>A0A871RG05_DEKBR</name>
<keyword evidence="1" id="KW-0677">Repeat</keyword>
<dbReference type="InterPro" id="IPR002110">
    <property type="entry name" value="Ankyrin_rpt"/>
</dbReference>
<dbReference type="Pfam" id="PF00023">
    <property type="entry name" value="Ank"/>
    <property type="match status" value="1"/>
</dbReference>
<dbReference type="PANTHER" id="PTHR43828">
    <property type="entry name" value="ASPARAGINASE"/>
    <property type="match status" value="1"/>
</dbReference>
<dbReference type="PROSITE" id="PS50088">
    <property type="entry name" value="ANK_REPEAT"/>
    <property type="match status" value="2"/>
</dbReference>
<evidence type="ECO:0000256" key="3">
    <source>
        <dbReference type="PROSITE-ProRule" id="PRU00023"/>
    </source>
</evidence>
<dbReference type="PROSITE" id="PS50297">
    <property type="entry name" value="ANK_REP_REGION"/>
    <property type="match status" value="1"/>
</dbReference>
<keyword evidence="2 3" id="KW-0040">ANK repeat</keyword>
<dbReference type="InterPro" id="IPR003163">
    <property type="entry name" value="Tscrpt_reg_HTH_APSES-type"/>
</dbReference>
<feature type="compositionally biased region" description="Polar residues" evidence="4">
    <location>
        <begin position="664"/>
        <end position="675"/>
    </location>
</feature>
<proteinExistence type="predicted"/>
<sequence length="942" mass="106344">MSDIYIATYSQIDVFESVFNGIPLMRRCDDDWVNATQILKIAGYGKAQRTRILEKEVHQHEHRKIQGGFGRFQGTWIPLNLAKELADSHHLTREHVNVLYYNPKTDGPVPRKQTSKSRTRKHKNVSSSYPATKKRKNEDKPRKRGRKSKKESSVSEKPPEQSESLAVTRMPPTFGMFEKHQSKAKSNCVSRQEVPVQTNGILHSQQQSQQNNSTMNTNVGYYPDGRLVNRPVIQQQQSIQQVVPSGFGLPSRGQGFQPYGQPYSDDQQSFMAQQNSQFMQRYPPTYQDTTQGSLKCPRPDSSNSIDQDIKSSRPPFCQDIVQQDYFVGTQQLPTPQSQPQPTQRFDNNVTQEEDGFDYYTERLLTFFSNENEPVPDFLLNPPDDFDVNKPIDNEGHTPLHWASALALPDIVELLISKGSNPLLLSNAGMNSLSKLIHFTNAYDTKNFYELLMLLRQCLIVPDAKGRTPLHYLVELSIDPEKYDCVRYYFDNIVTFVKGQQQEVDKISDANMPRKNLLSILINHKDNNGDTALMITLKIGSYDFSRWLIEQGGIFDAQDYSRIPPDLLKLMKLHSSNQAFTAQNGTRTFTGNVSEQNGATIIQKPVPNSNDTNNATLSVSHDSENKENIYESNNTTIRNTKMDGSLAIPSSSGVSQSVVSKAEESNNNTEFSTSTPSRKRDSSILKYNDGGAKENVAACSKTVPSLITMVGELISEEIKSKNEEMKHNLNTLTDLDKEVNSVAEKSSQLIKNSFNRIEESKFNMLLNSTDRTDHVKLNKVLKGKLMVFKKILVTKRGQLYNGYERTQALEVAKSVNDEEMKIADYLDPVSNSSEMTDETLNLAVKLTLLQIERKKLINSKVESIIAGSEFHLLDDPLEVHEGNLCESVPSIFAEGFSDDTKMQAKLFLYKKLISNICSLPMEDITKDLLDGIEMRLKGSQISS</sequence>
<feature type="region of interest" description="Disordered" evidence="4">
    <location>
        <begin position="643"/>
        <end position="685"/>
    </location>
</feature>
<dbReference type="GO" id="GO:0033309">
    <property type="term" value="C:SBF transcription complex"/>
    <property type="evidence" value="ECO:0007669"/>
    <property type="project" value="TreeGrafter"/>
</dbReference>
<dbReference type="RefSeq" id="XP_041137904.1">
    <property type="nucleotide sequence ID" value="XM_041279690.1"/>
</dbReference>
<dbReference type="InterPro" id="IPR051642">
    <property type="entry name" value="SWI6-like"/>
</dbReference>
<dbReference type="AlphaFoldDB" id="A0A871RG05"/>
<evidence type="ECO:0000256" key="4">
    <source>
        <dbReference type="SAM" id="MobiDB-lite"/>
    </source>
</evidence>
<feature type="compositionally biased region" description="Basic residues" evidence="4">
    <location>
        <begin position="113"/>
        <end position="124"/>
    </location>
</feature>
<dbReference type="GeneID" id="64573059"/>
<dbReference type="SUPFAM" id="SSF54616">
    <property type="entry name" value="DNA-binding domain of Mlu1-box binding protein MBP1"/>
    <property type="match status" value="1"/>
</dbReference>
<evidence type="ECO:0000259" key="5">
    <source>
        <dbReference type="PROSITE" id="PS51299"/>
    </source>
</evidence>
<dbReference type="Proteomes" id="UP000663131">
    <property type="component" value="Chromosome 8"/>
</dbReference>
<feature type="compositionally biased region" description="Low complexity" evidence="4">
    <location>
        <begin position="649"/>
        <end position="659"/>
    </location>
</feature>
<evidence type="ECO:0000313" key="6">
    <source>
        <dbReference type="EMBL" id="QOU21411.1"/>
    </source>
</evidence>
<accession>A0A871RG05</accession>
<dbReference type="Gene3D" id="1.25.40.20">
    <property type="entry name" value="Ankyrin repeat-containing domain"/>
    <property type="match status" value="1"/>
</dbReference>
<evidence type="ECO:0000313" key="7">
    <source>
        <dbReference type="Proteomes" id="UP000663131"/>
    </source>
</evidence>
<feature type="compositionally biased region" description="Basic and acidic residues" evidence="4">
    <location>
        <begin position="150"/>
        <end position="160"/>
    </location>
</feature>
<protein>
    <recommendedName>
        <fullName evidence="5">HTH APSES-type domain-containing protein</fullName>
    </recommendedName>
</protein>
<feature type="repeat" description="ANK" evidence="3">
    <location>
        <begin position="394"/>
        <end position="426"/>
    </location>
</feature>
<dbReference type="SUPFAM" id="SSF48403">
    <property type="entry name" value="Ankyrin repeat"/>
    <property type="match status" value="1"/>
</dbReference>
<dbReference type="InterPro" id="IPR036770">
    <property type="entry name" value="Ankyrin_rpt-contain_sf"/>
</dbReference>
<dbReference type="KEGG" id="bbrx:BRETT_001134"/>
<dbReference type="GO" id="GO:0003677">
    <property type="term" value="F:DNA binding"/>
    <property type="evidence" value="ECO:0007669"/>
    <property type="project" value="InterPro"/>
</dbReference>
<dbReference type="OrthoDB" id="6718656at2759"/>
<dbReference type="PANTHER" id="PTHR43828:SF7">
    <property type="entry name" value="REGULATORY PROTEIN SWI4"/>
    <property type="match status" value="1"/>
</dbReference>
<dbReference type="GO" id="GO:0030907">
    <property type="term" value="C:MBF transcription complex"/>
    <property type="evidence" value="ECO:0007669"/>
    <property type="project" value="TreeGrafter"/>
</dbReference>
<evidence type="ECO:0000256" key="1">
    <source>
        <dbReference type="ARBA" id="ARBA00022737"/>
    </source>
</evidence>
<dbReference type="SMART" id="SM00248">
    <property type="entry name" value="ANK"/>
    <property type="match status" value="3"/>
</dbReference>
<feature type="region of interest" description="Disordered" evidence="4">
    <location>
        <begin position="601"/>
        <end position="627"/>
    </location>
</feature>
<dbReference type="SMART" id="SM01252">
    <property type="entry name" value="KilA-N"/>
    <property type="match status" value="1"/>
</dbReference>
<feature type="repeat" description="ANK" evidence="3">
    <location>
        <begin position="527"/>
        <end position="559"/>
    </location>
</feature>
<dbReference type="Gene3D" id="3.10.260.10">
    <property type="entry name" value="Transcription regulator HTH, APSES-type DNA-binding domain"/>
    <property type="match status" value="1"/>
</dbReference>
<dbReference type="PROSITE" id="PS51299">
    <property type="entry name" value="HTH_APSES"/>
    <property type="match status" value="1"/>
</dbReference>
<reference evidence="6" key="1">
    <citation type="submission" date="2020-10" db="EMBL/GenBank/DDBJ databases">
        <authorList>
            <person name="Palmer J.M."/>
        </authorList>
    </citation>
    <scope>NUCLEOTIDE SEQUENCE</scope>
    <source>
        <strain evidence="6">UCD 2041</strain>
    </source>
</reference>
<dbReference type="Pfam" id="PF04383">
    <property type="entry name" value="KilA-N"/>
    <property type="match status" value="1"/>
</dbReference>
<feature type="compositionally biased region" description="Polar residues" evidence="4">
    <location>
        <begin position="601"/>
        <end position="619"/>
    </location>
</feature>
<dbReference type="InterPro" id="IPR036887">
    <property type="entry name" value="HTH_APSES_sf"/>
</dbReference>
<dbReference type="EMBL" id="CP063136">
    <property type="protein sequence ID" value="QOU21411.1"/>
    <property type="molecule type" value="Genomic_DNA"/>
</dbReference>
<dbReference type="InterPro" id="IPR018004">
    <property type="entry name" value="KilA/APSES_HTH"/>
</dbReference>